<gene>
    <name evidence="2" type="ORF">VU00_11971</name>
</gene>
<name>A0A3S3QP18_9BACT</name>
<accession>A0A3S3QP18</accession>
<dbReference type="EMBL" id="MTKR01000197">
    <property type="protein sequence ID" value="RWX49887.1"/>
    <property type="molecule type" value="Genomic_DNA"/>
</dbReference>
<proteinExistence type="predicted"/>
<feature type="non-terminal residue" evidence="2">
    <location>
        <position position="177"/>
    </location>
</feature>
<feature type="region of interest" description="Disordered" evidence="1">
    <location>
        <begin position="1"/>
        <end position="21"/>
    </location>
</feature>
<dbReference type="Proteomes" id="UP000287615">
    <property type="component" value="Unassembled WGS sequence"/>
</dbReference>
<organism evidence="2 3">
    <name type="scientific">Candidatus Electrothrix marina</name>
    <dbReference type="NCBI Taxonomy" id="1859130"/>
    <lineage>
        <taxon>Bacteria</taxon>
        <taxon>Pseudomonadati</taxon>
        <taxon>Thermodesulfobacteriota</taxon>
        <taxon>Desulfobulbia</taxon>
        <taxon>Desulfobulbales</taxon>
        <taxon>Desulfobulbaceae</taxon>
        <taxon>Candidatus Electrothrix</taxon>
    </lineage>
</organism>
<reference evidence="2 3" key="1">
    <citation type="submission" date="2017-01" db="EMBL/GenBank/DDBJ databases">
        <title>The cable genome- insights into the physiology and evolution of filamentous bacteria capable of sulfide oxidation via long distance electron transfer.</title>
        <authorList>
            <person name="Schreiber L."/>
            <person name="Bjerg J.T."/>
            <person name="Boggild A."/>
            <person name="Van De Vossenberg J."/>
            <person name="Meysman F."/>
            <person name="Nielsen L.P."/>
            <person name="Schramm A."/>
            <person name="Kjeldsen K.U."/>
        </authorList>
    </citation>
    <scope>NUCLEOTIDE SEQUENCE [LARGE SCALE GENOMIC DNA]</scope>
    <source>
        <strain evidence="2">A3</strain>
    </source>
</reference>
<sequence length="177" mass="19814">MTAAPIISTDKIHNHGTGTSSLTEKRQRLLFTLPQESCTARREKKAILAFGPPAPFPEKEAYRYPIQAQSFPKLILKVSLIGEMNSLREIGNHDKGGWRRVNLGRVIELQSPTLIHRRFVMKCCRFQEPVQGRGGKALMELTIHLADFREDPLDAVACFGRNPKDRGKGDEVGGQAH</sequence>
<evidence type="ECO:0000313" key="2">
    <source>
        <dbReference type="EMBL" id="RWX49887.1"/>
    </source>
</evidence>
<protein>
    <submittedName>
        <fullName evidence="2">Uncharacterized protein</fullName>
    </submittedName>
</protein>
<comment type="caution">
    <text evidence="2">The sequence shown here is derived from an EMBL/GenBank/DDBJ whole genome shotgun (WGS) entry which is preliminary data.</text>
</comment>
<evidence type="ECO:0000313" key="3">
    <source>
        <dbReference type="Proteomes" id="UP000287615"/>
    </source>
</evidence>
<evidence type="ECO:0000256" key="1">
    <source>
        <dbReference type="SAM" id="MobiDB-lite"/>
    </source>
</evidence>
<dbReference type="AlphaFoldDB" id="A0A3S3QP18"/>